<name>A0A6G0ZIW5_APHCR</name>
<organism evidence="1 2">
    <name type="scientific">Aphis craccivora</name>
    <name type="common">Cowpea aphid</name>
    <dbReference type="NCBI Taxonomy" id="307492"/>
    <lineage>
        <taxon>Eukaryota</taxon>
        <taxon>Metazoa</taxon>
        <taxon>Ecdysozoa</taxon>
        <taxon>Arthropoda</taxon>
        <taxon>Hexapoda</taxon>
        <taxon>Insecta</taxon>
        <taxon>Pterygota</taxon>
        <taxon>Neoptera</taxon>
        <taxon>Paraneoptera</taxon>
        <taxon>Hemiptera</taxon>
        <taxon>Sternorrhyncha</taxon>
        <taxon>Aphidomorpha</taxon>
        <taxon>Aphidoidea</taxon>
        <taxon>Aphididae</taxon>
        <taxon>Aphidini</taxon>
        <taxon>Aphis</taxon>
        <taxon>Aphis</taxon>
    </lineage>
</organism>
<keyword evidence="1" id="KW-0347">Helicase</keyword>
<gene>
    <name evidence="1" type="ORF">FWK35_00000928</name>
</gene>
<keyword evidence="2" id="KW-1185">Reference proteome</keyword>
<comment type="caution">
    <text evidence="1">The sequence shown here is derived from an EMBL/GenBank/DDBJ whole genome shotgun (WGS) entry which is preliminary data.</text>
</comment>
<sequence>MTDNANKYITYDTLKFKSEIAGVCCASDYNLFLKAIRTFNSCFQITSYGATEIAVIFHSVPIPLSDIPTHLQKYTIYMANNVCRVS</sequence>
<proteinExistence type="predicted"/>
<evidence type="ECO:0000313" key="1">
    <source>
        <dbReference type="EMBL" id="KAF0770738.1"/>
    </source>
</evidence>
<dbReference type="Proteomes" id="UP000478052">
    <property type="component" value="Unassembled WGS sequence"/>
</dbReference>
<dbReference type="AlphaFoldDB" id="A0A6G0ZIW5"/>
<keyword evidence="1" id="KW-0547">Nucleotide-binding</keyword>
<keyword evidence="1" id="KW-0378">Hydrolase</keyword>
<evidence type="ECO:0000313" key="2">
    <source>
        <dbReference type="Proteomes" id="UP000478052"/>
    </source>
</evidence>
<dbReference type="EMBL" id="VUJU01000390">
    <property type="protein sequence ID" value="KAF0770738.1"/>
    <property type="molecule type" value="Genomic_DNA"/>
</dbReference>
<accession>A0A6G0ZIW5</accession>
<dbReference type="GO" id="GO:0004386">
    <property type="term" value="F:helicase activity"/>
    <property type="evidence" value="ECO:0007669"/>
    <property type="project" value="UniProtKB-KW"/>
</dbReference>
<protein>
    <submittedName>
        <fullName evidence="1">ATP-dependent DNA helicase</fullName>
    </submittedName>
</protein>
<reference evidence="1 2" key="1">
    <citation type="submission" date="2019-08" db="EMBL/GenBank/DDBJ databases">
        <title>Whole genome of Aphis craccivora.</title>
        <authorList>
            <person name="Voronova N.V."/>
            <person name="Shulinski R.S."/>
            <person name="Bandarenka Y.V."/>
            <person name="Zhorov D.G."/>
            <person name="Warner D."/>
        </authorList>
    </citation>
    <scope>NUCLEOTIDE SEQUENCE [LARGE SCALE GENOMIC DNA]</scope>
    <source>
        <strain evidence="1">180601</strain>
        <tissue evidence="1">Whole Body</tissue>
    </source>
</reference>
<keyword evidence="1" id="KW-0067">ATP-binding</keyword>